<name>Q6IL04_DROME</name>
<evidence type="ECO:0000313" key="1">
    <source>
        <dbReference type="EMBL" id="DAA03055.1"/>
    </source>
</evidence>
<dbReference type="AlphaFoldDB" id="Q6IL04"/>
<protein>
    <submittedName>
        <fullName evidence="1">HDC10913</fullName>
    </submittedName>
</protein>
<dbReference type="EMBL" id="BK002212">
    <property type="protein sequence ID" value="DAA03055.1"/>
    <property type="molecule type" value="Genomic_DNA"/>
</dbReference>
<sequence>MVGQVVEYAGAFDPGFFGVASAAANGRLQSGDSNPRLLSYFLAVWAARELFKFGGV</sequence>
<gene>
    <name evidence="1" type="ORF">HDC10913</name>
</gene>
<reference evidence="1" key="1">
    <citation type="journal article" date="2003" name="Genome Biol.">
        <title>An integrated gene annotation and transcriptional profiling approach towards the full gene content of the Drosophila genome.</title>
        <authorList>
            <person name="Hild M."/>
            <person name="Beckmann B."/>
            <person name="Haas S.A."/>
            <person name="Koch B."/>
            <person name="Solovyev V."/>
            <person name="Busold C."/>
            <person name="Fellenberg K."/>
            <person name="Boutros M."/>
            <person name="Vingron M."/>
            <person name="Sauer F."/>
            <person name="Hoheisel J.D."/>
            <person name="Paro R."/>
        </authorList>
    </citation>
    <scope>NUCLEOTIDE SEQUENCE</scope>
</reference>
<accession>Q6IL04</accession>
<proteinExistence type="predicted"/>
<organism evidence="1">
    <name type="scientific">Drosophila melanogaster</name>
    <name type="common">Fruit fly</name>
    <dbReference type="NCBI Taxonomy" id="7227"/>
    <lineage>
        <taxon>Eukaryota</taxon>
        <taxon>Metazoa</taxon>
        <taxon>Ecdysozoa</taxon>
        <taxon>Arthropoda</taxon>
        <taxon>Hexapoda</taxon>
        <taxon>Insecta</taxon>
        <taxon>Pterygota</taxon>
        <taxon>Neoptera</taxon>
        <taxon>Endopterygota</taxon>
        <taxon>Diptera</taxon>
        <taxon>Brachycera</taxon>
        <taxon>Muscomorpha</taxon>
        <taxon>Ephydroidea</taxon>
        <taxon>Drosophilidae</taxon>
        <taxon>Drosophila</taxon>
        <taxon>Sophophora</taxon>
    </lineage>
</organism>